<dbReference type="InterPro" id="IPR052163">
    <property type="entry name" value="DGC-Regulatory_Protein"/>
</dbReference>
<dbReference type="RefSeq" id="WP_157893025.1">
    <property type="nucleotide sequence ID" value="NZ_JBHRTS010000010.1"/>
</dbReference>
<dbReference type="PANTHER" id="PTHR46663">
    <property type="entry name" value="DIGUANYLATE CYCLASE DGCT-RELATED"/>
    <property type="match status" value="1"/>
</dbReference>
<dbReference type="InterPro" id="IPR000160">
    <property type="entry name" value="GGDEF_dom"/>
</dbReference>
<feature type="transmembrane region" description="Helical" evidence="1">
    <location>
        <begin position="48"/>
        <end position="63"/>
    </location>
</feature>
<organism evidence="3 4">
    <name type="scientific">Marinicella sediminis</name>
    <dbReference type="NCBI Taxonomy" id="1792834"/>
    <lineage>
        <taxon>Bacteria</taxon>
        <taxon>Pseudomonadati</taxon>
        <taxon>Pseudomonadota</taxon>
        <taxon>Gammaproteobacteria</taxon>
        <taxon>Lysobacterales</taxon>
        <taxon>Marinicellaceae</taxon>
        <taxon>Marinicella</taxon>
    </lineage>
</organism>
<evidence type="ECO:0000313" key="3">
    <source>
        <dbReference type="EMBL" id="MFC3195813.1"/>
    </source>
</evidence>
<dbReference type="GO" id="GO:0052621">
    <property type="term" value="F:diguanylate cyclase activity"/>
    <property type="evidence" value="ECO:0007669"/>
    <property type="project" value="UniProtKB-EC"/>
</dbReference>
<keyword evidence="3" id="KW-0808">Transferase</keyword>
<dbReference type="SUPFAM" id="SSF55073">
    <property type="entry name" value="Nucleotide cyclase"/>
    <property type="match status" value="1"/>
</dbReference>
<dbReference type="InterPro" id="IPR029787">
    <property type="entry name" value="Nucleotide_cyclase"/>
</dbReference>
<keyword evidence="1" id="KW-0472">Membrane</keyword>
<evidence type="ECO:0000256" key="1">
    <source>
        <dbReference type="SAM" id="Phobius"/>
    </source>
</evidence>
<comment type="caution">
    <text evidence="3">The sequence shown here is derived from an EMBL/GenBank/DDBJ whole genome shotgun (WGS) entry which is preliminary data.</text>
</comment>
<dbReference type="Gene3D" id="3.30.70.270">
    <property type="match status" value="1"/>
</dbReference>
<keyword evidence="4" id="KW-1185">Reference proteome</keyword>
<dbReference type="NCBIfam" id="TIGR00254">
    <property type="entry name" value="GGDEF"/>
    <property type="match status" value="1"/>
</dbReference>
<protein>
    <submittedName>
        <fullName evidence="3">Diguanylate cyclase domain-containing protein</fullName>
        <ecNumber evidence="3">2.7.7.65</ecNumber>
    </submittedName>
</protein>
<dbReference type="PANTHER" id="PTHR46663:SF2">
    <property type="entry name" value="GGDEF DOMAIN-CONTAINING PROTEIN"/>
    <property type="match status" value="1"/>
</dbReference>
<keyword evidence="1" id="KW-1133">Transmembrane helix</keyword>
<evidence type="ECO:0000313" key="4">
    <source>
        <dbReference type="Proteomes" id="UP001595533"/>
    </source>
</evidence>
<feature type="transmembrane region" description="Helical" evidence="1">
    <location>
        <begin position="94"/>
        <end position="112"/>
    </location>
</feature>
<feature type="domain" description="GGDEF" evidence="2">
    <location>
        <begin position="229"/>
        <end position="362"/>
    </location>
</feature>
<feature type="transmembrane region" description="Helical" evidence="1">
    <location>
        <begin position="70"/>
        <end position="88"/>
    </location>
</feature>
<keyword evidence="1" id="KW-0812">Transmembrane</keyword>
<dbReference type="CDD" id="cd01949">
    <property type="entry name" value="GGDEF"/>
    <property type="match status" value="1"/>
</dbReference>
<accession>A0ABV7JCG3</accession>
<reference evidence="4" key="1">
    <citation type="journal article" date="2019" name="Int. J. Syst. Evol. Microbiol.">
        <title>The Global Catalogue of Microorganisms (GCM) 10K type strain sequencing project: providing services to taxonomists for standard genome sequencing and annotation.</title>
        <authorList>
            <consortium name="The Broad Institute Genomics Platform"/>
            <consortium name="The Broad Institute Genome Sequencing Center for Infectious Disease"/>
            <person name="Wu L."/>
            <person name="Ma J."/>
        </authorList>
    </citation>
    <scope>NUCLEOTIDE SEQUENCE [LARGE SCALE GENOMIC DNA]</scope>
    <source>
        <strain evidence="4">KCTC 42953</strain>
    </source>
</reference>
<dbReference type="EMBL" id="JBHRTS010000010">
    <property type="protein sequence ID" value="MFC3195813.1"/>
    <property type="molecule type" value="Genomic_DNA"/>
</dbReference>
<proteinExistence type="predicted"/>
<keyword evidence="3" id="KW-0548">Nucleotidyltransferase</keyword>
<dbReference type="SMART" id="SM00267">
    <property type="entry name" value="GGDEF"/>
    <property type="match status" value="1"/>
</dbReference>
<evidence type="ECO:0000259" key="2">
    <source>
        <dbReference type="PROSITE" id="PS50887"/>
    </source>
</evidence>
<feature type="transmembrane region" description="Helical" evidence="1">
    <location>
        <begin position="156"/>
        <end position="175"/>
    </location>
</feature>
<gene>
    <name evidence="3" type="ORF">ACFODZ_16280</name>
</gene>
<dbReference type="Pfam" id="PF00990">
    <property type="entry name" value="GGDEF"/>
    <property type="match status" value="1"/>
</dbReference>
<sequence>MKKTGQVEMKLIDQLMDSLLWLWVMLSSFGLWFSLSRAEITGWGAREYFHIGFYVLIFLVTLLRKRISPYLKAMFFVVFQSSIAVIGVMSFGLLAPSIIFLPMIVVILALFFHHNLIILVSLGVLIFVALSGYAFQMGYWQLPADANTLFYSPEHWFLYVVCLTIFLLFVAIAIFQYRQYNHQLIGEITRQKIEIEHLANHDYLTGLPMIQLAINTFERFIGQSDGEPPGMAVLFLDLDKFKLVNDHYGHDAGDICLIHVANKISRELKHEGFVCRLGGDEFLIILPGFSEIAAIKAKAERLLAAVADPFMFRGRQLSIGASIGIALYPNHGEKFQDLKRAADRAMYRAKLSADDAICVALD</sequence>
<dbReference type="PROSITE" id="PS50887">
    <property type="entry name" value="GGDEF"/>
    <property type="match status" value="1"/>
</dbReference>
<feature type="transmembrane region" description="Helical" evidence="1">
    <location>
        <begin position="117"/>
        <end position="136"/>
    </location>
</feature>
<dbReference type="InterPro" id="IPR043128">
    <property type="entry name" value="Rev_trsase/Diguanyl_cyclase"/>
</dbReference>
<dbReference type="EC" id="2.7.7.65" evidence="3"/>
<dbReference type="Proteomes" id="UP001595533">
    <property type="component" value="Unassembled WGS sequence"/>
</dbReference>
<name>A0ABV7JCG3_9GAMM</name>